<dbReference type="InterPro" id="IPR008966">
    <property type="entry name" value="Adhesion_dom_sf"/>
</dbReference>
<dbReference type="InterPro" id="IPR037028">
    <property type="entry name" value="Dr_adhesin_sf"/>
</dbReference>
<gene>
    <name evidence="3" type="ORF">D9O29_05465</name>
</gene>
<reference evidence="3 4" key="1">
    <citation type="submission" date="2018-10" db="EMBL/GenBank/DDBJ databases">
        <title>Draft genome sequence of Pantoea vagans isolated from corpses of the sugarcane aphid Melanaphis sacchari Zehntner.</title>
        <authorList>
            <person name="Toledo E."/>
            <person name="Pena G."/>
            <person name="Lozano L."/>
        </authorList>
    </citation>
    <scope>NUCLEOTIDE SEQUENCE [LARGE SCALE GENOMIC DNA]</scope>
    <source>
        <strain evidence="3 4">ET-90</strain>
    </source>
</reference>
<comment type="caution">
    <text evidence="3">The sequence shown here is derived from an EMBL/GenBank/DDBJ whole genome shotgun (WGS) entry which is preliminary data.</text>
</comment>
<name>A0ABY3LIM9_9GAMM</name>
<dbReference type="EMBL" id="RCNL01000002">
    <property type="protein sequence ID" value="TXL79723.1"/>
    <property type="molecule type" value="Genomic_DNA"/>
</dbReference>
<dbReference type="Pfam" id="PF05775">
    <property type="entry name" value="AfaD"/>
    <property type="match status" value="1"/>
</dbReference>
<organism evidence="3 4">
    <name type="scientific">Pantoea vagans</name>
    <dbReference type="NCBI Taxonomy" id="470934"/>
    <lineage>
        <taxon>Bacteria</taxon>
        <taxon>Pseudomonadati</taxon>
        <taxon>Pseudomonadota</taxon>
        <taxon>Gammaproteobacteria</taxon>
        <taxon>Enterobacterales</taxon>
        <taxon>Erwiniaceae</taxon>
        <taxon>Pantoea</taxon>
    </lineage>
</organism>
<dbReference type="Gene3D" id="2.60.40.1570">
    <property type="entry name" value="Dr adhesin"/>
    <property type="match status" value="1"/>
</dbReference>
<evidence type="ECO:0000256" key="2">
    <source>
        <dbReference type="SAM" id="SignalP"/>
    </source>
</evidence>
<accession>A0ABY3LIM9</accession>
<dbReference type="CDD" id="cd18776">
    <property type="entry name" value="AfaD-like"/>
    <property type="match status" value="1"/>
</dbReference>
<evidence type="ECO:0000313" key="3">
    <source>
        <dbReference type="EMBL" id="TXL79723.1"/>
    </source>
</evidence>
<keyword evidence="4" id="KW-1185">Reference proteome</keyword>
<sequence length="148" mass="16308">MSNRRATYSLLFTLIMALQLQPSAAWAFQMKITPVTGLLSGTVQDDTALATINFWEIDDKCELNVWGNFPGSEPSPGVYILPQKHSDQKHIKVKLSGESWQPSNLSGKGVTFKGNEKFSILRLSTSGNQDFDTSIVTLTLSATCKPVR</sequence>
<feature type="signal peptide" evidence="2">
    <location>
        <begin position="1"/>
        <end position="27"/>
    </location>
</feature>
<dbReference type="SUPFAM" id="SSF49401">
    <property type="entry name" value="Bacterial adhesins"/>
    <property type="match status" value="1"/>
</dbReference>
<proteinExistence type="predicted"/>
<protein>
    <submittedName>
        <fullName evidence="3">Uncharacterized protein</fullName>
    </submittedName>
</protein>
<evidence type="ECO:0000256" key="1">
    <source>
        <dbReference type="ARBA" id="ARBA00022729"/>
    </source>
</evidence>
<keyword evidence="1 2" id="KW-0732">Signal</keyword>
<feature type="chain" id="PRO_5046249715" evidence="2">
    <location>
        <begin position="28"/>
        <end position="148"/>
    </location>
</feature>
<dbReference type="Proteomes" id="UP000426772">
    <property type="component" value="Unassembled WGS sequence"/>
</dbReference>
<dbReference type="RefSeq" id="WP_147788678.1">
    <property type="nucleotide sequence ID" value="NZ_RCNL01000002.1"/>
</dbReference>
<evidence type="ECO:0000313" key="4">
    <source>
        <dbReference type="Proteomes" id="UP000426772"/>
    </source>
</evidence>
<dbReference type="InterPro" id="IPR008394">
    <property type="entry name" value="AfaD"/>
</dbReference>